<proteinExistence type="predicted"/>
<feature type="transmembrane region" description="Helical" evidence="6">
    <location>
        <begin position="232"/>
        <end position="256"/>
    </location>
</feature>
<dbReference type="PANTHER" id="PTHR30250:SF11">
    <property type="entry name" value="O-ANTIGEN TRANSPORTER-RELATED"/>
    <property type="match status" value="1"/>
</dbReference>
<name>A0ABP9WJP0_9MICO</name>
<feature type="transmembrane region" description="Helical" evidence="6">
    <location>
        <begin position="300"/>
        <end position="321"/>
    </location>
</feature>
<keyword evidence="4 6" id="KW-1133">Transmembrane helix</keyword>
<keyword evidence="3 6" id="KW-0812">Transmembrane</keyword>
<evidence type="ECO:0000256" key="4">
    <source>
        <dbReference type="ARBA" id="ARBA00022989"/>
    </source>
</evidence>
<keyword evidence="8" id="KW-1185">Reference proteome</keyword>
<feature type="transmembrane region" description="Helical" evidence="6">
    <location>
        <begin position="370"/>
        <end position="388"/>
    </location>
</feature>
<accession>A0ABP9WJP0</accession>
<evidence type="ECO:0000256" key="6">
    <source>
        <dbReference type="SAM" id="Phobius"/>
    </source>
</evidence>
<evidence type="ECO:0000313" key="7">
    <source>
        <dbReference type="EMBL" id="GAA5520052.1"/>
    </source>
</evidence>
<comment type="subcellular location">
    <subcellularLocation>
        <location evidence="1">Cell membrane</location>
        <topology evidence="1">Multi-pass membrane protein</topology>
    </subcellularLocation>
</comment>
<feature type="transmembrane region" description="Helical" evidence="6">
    <location>
        <begin position="97"/>
        <end position="116"/>
    </location>
</feature>
<protein>
    <recommendedName>
        <fullName evidence="9">Polysaccharide biosynthesis protein</fullName>
    </recommendedName>
</protein>
<feature type="transmembrane region" description="Helical" evidence="6">
    <location>
        <begin position="49"/>
        <end position="76"/>
    </location>
</feature>
<keyword evidence="2" id="KW-1003">Cell membrane</keyword>
<evidence type="ECO:0008006" key="9">
    <source>
        <dbReference type="Google" id="ProtNLM"/>
    </source>
</evidence>
<gene>
    <name evidence="7" type="ORF">Lsed01_02513</name>
</gene>
<evidence type="ECO:0000256" key="3">
    <source>
        <dbReference type="ARBA" id="ARBA00022692"/>
    </source>
</evidence>
<dbReference type="InterPro" id="IPR050833">
    <property type="entry name" value="Poly_Biosynth_Transport"/>
</dbReference>
<dbReference type="PANTHER" id="PTHR30250">
    <property type="entry name" value="PST FAMILY PREDICTED COLANIC ACID TRANSPORTER"/>
    <property type="match status" value="1"/>
</dbReference>
<keyword evidence="5 6" id="KW-0472">Membrane</keyword>
<evidence type="ECO:0000256" key="2">
    <source>
        <dbReference type="ARBA" id="ARBA00022475"/>
    </source>
</evidence>
<dbReference type="Proteomes" id="UP001426770">
    <property type="component" value="Unassembled WGS sequence"/>
</dbReference>
<dbReference type="EMBL" id="BAABRR010000020">
    <property type="protein sequence ID" value="GAA5520052.1"/>
    <property type="molecule type" value="Genomic_DNA"/>
</dbReference>
<feature type="transmembrane region" description="Helical" evidence="6">
    <location>
        <begin position="268"/>
        <end position="288"/>
    </location>
</feature>
<evidence type="ECO:0000256" key="1">
    <source>
        <dbReference type="ARBA" id="ARBA00004651"/>
    </source>
</evidence>
<reference evidence="7 8" key="1">
    <citation type="submission" date="2024-02" db="EMBL/GenBank/DDBJ databases">
        <title>Lysinimicrobium sediminis NBRC 112286.</title>
        <authorList>
            <person name="Ichikawa N."/>
            <person name="Katano-Makiyama Y."/>
            <person name="Hidaka K."/>
        </authorList>
    </citation>
    <scope>NUCLEOTIDE SEQUENCE [LARGE SCALE GENOMIC DNA]</scope>
    <source>
        <strain evidence="7 8">NBRC 112286</strain>
    </source>
</reference>
<feature type="transmembrane region" description="Helical" evidence="6">
    <location>
        <begin position="122"/>
        <end position="145"/>
    </location>
</feature>
<comment type="caution">
    <text evidence="7">The sequence shown here is derived from an EMBL/GenBank/DDBJ whole genome shotgun (WGS) entry which is preliminary data.</text>
</comment>
<feature type="transmembrane region" description="Helical" evidence="6">
    <location>
        <begin position="341"/>
        <end position="363"/>
    </location>
</feature>
<evidence type="ECO:0000256" key="5">
    <source>
        <dbReference type="ARBA" id="ARBA00023136"/>
    </source>
</evidence>
<evidence type="ECO:0000313" key="8">
    <source>
        <dbReference type="Proteomes" id="UP001426770"/>
    </source>
</evidence>
<dbReference type="Pfam" id="PF13440">
    <property type="entry name" value="Polysacc_synt_3"/>
    <property type="match status" value="1"/>
</dbReference>
<feature type="transmembrane region" description="Helical" evidence="6">
    <location>
        <begin position="394"/>
        <end position="417"/>
    </location>
</feature>
<feature type="transmembrane region" description="Helical" evidence="6">
    <location>
        <begin position="182"/>
        <end position="201"/>
    </location>
</feature>
<organism evidence="7 8">
    <name type="scientific">Demequina sediminis</name>
    <dbReference type="NCBI Taxonomy" id="1930058"/>
    <lineage>
        <taxon>Bacteria</taxon>
        <taxon>Bacillati</taxon>
        <taxon>Actinomycetota</taxon>
        <taxon>Actinomycetes</taxon>
        <taxon>Micrococcales</taxon>
        <taxon>Demequinaceae</taxon>
        <taxon>Demequina</taxon>
    </lineage>
</organism>
<sequence length="431" mass="44709">MKISVSGRARHWGVRLFGFGSAQGGIQALGMLAGLLAARLLTIDAYARYALAIAVVTAVTVVGDSGLGSQVVAIAGRYMPDTSRISGIYGLARSYRTWISATLSVVSAPILVTLLLRNQASVAEASAIAALVIATVFLSLNGSLVRSVLQLDYQFRSIQISGLAAAMVRLAGSALLVPLAVLGALLPTLANAVAAGVQWIWMRKTVVERFDLGSGSISADDRTEMRRALRRLLPLNVVLVAQSQGASLLLGALGATSALASVTAISRYGLLFAFVSTVAVSVLAPALARTNSGHRAVVRRYALVVGAISLTTMAMLGLIWALRDPLLALLGTQYTGLSREFLIVSVGSAVAATAAGISGMNLARGWTGGSWMMAPTTAIWFAWGFTMLDLHSTTGAAVLMATSALPSLATAVAQAAFGLKRPTRIAASDPQ</sequence>